<dbReference type="InterPro" id="IPR001279">
    <property type="entry name" value="Metallo-B-lactamas"/>
</dbReference>
<dbReference type="InterPro" id="IPR036866">
    <property type="entry name" value="RibonucZ/Hydroxyglut_hydro"/>
</dbReference>
<dbReference type="RefSeq" id="WP_006002829.1">
    <property type="nucleotide sequence ID" value="NZ_AAEW02000029.1"/>
</dbReference>
<dbReference type="Pfam" id="PF12706">
    <property type="entry name" value="Lactamase_B_2"/>
    <property type="match status" value="1"/>
</dbReference>
<evidence type="ECO:0000313" key="3">
    <source>
        <dbReference type="Proteomes" id="UP000005695"/>
    </source>
</evidence>
<name>Q1JVX8_DESA6</name>
<comment type="caution">
    <text evidence="2">The sequence shown here is derived from an EMBL/GenBank/DDBJ whole genome shotgun (WGS) entry which is preliminary data.</text>
</comment>
<keyword evidence="3" id="KW-1185">Reference proteome</keyword>
<sequence length="259" mass="28827">MAEEPLTITILGSGTSSGVPVIGCDCPVCRSAHERNARMRCSALLAWGEFRVLIDTATDLRQQALVHQMDRVDAVLYTHAHADHVNGIDDLRCFNALSGKDIPVYGASWMIAQLQHSFAYVFRQQNGGFRPRLTPRVISGPFELFGRLVVPVTLRHGKDDVIGYRIGSLGYLTDCSEIPQQAREQLQGLDVLVIDGLRFRHHPTHFTIADAIEMAQLLQAKRVILTHLSHDVEYVRDSSQLPEHVEFAYDGLSVTLGSE</sequence>
<dbReference type="OrthoDB" id="9803916at2"/>
<dbReference type="PANTHER" id="PTHR42663:SF6">
    <property type="entry name" value="HYDROLASE C777.06C-RELATED"/>
    <property type="match status" value="1"/>
</dbReference>
<dbReference type="NCBIfam" id="NF038231">
    <property type="entry name" value="MBL_Geo_Pelo"/>
    <property type="match status" value="1"/>
</dbReference>
<evidence type="ECO:0000313" key="2">
    <source>
        <dbReference type="EMBL" id="EAT14388.1"/>
    </source>
</evidence>
<dbReference type="Gene3D" id="3.60.15.10">
    <property type="entry name" value="Ribonuclease Z/Hydroxyacylglutathione hydrolase-like"/>
    <property type="match status" value="1"/>
</dbReference>
<reference evidence="2" key="1">
    <citation type="submission" date="2006-05" db="EMBL/GenBank/DDBJ databases">
        <title>Annotation of the draft genome assembly of Desulfuromonas acetoxidans DSM 684.</title>
        <authorList>
            <consortium name="US DOE Joint Genome Institute (JGI-ORNL)"/>
            <person name="Larimer F."/>
            <person name="Land M."/>
            <person name="Hauser L."/>
        </authorList>
    </citation>
    <scope>NUCLEOTIDE SEQUENCE [LARGE SCALE GENOMIC DNA]</scope>
    <source>
        <strain evidence="2">DSM 684</strain>
    </source>
</reference>
<reference evidence="2" key="2">
    <citation type="submission" date="2006-05" db="EMBL/GenBank/DDBJ databases">
        <title>Sequencing of the draft genome and assembly of Desulfuromonas acetoxidans DSM 684.</title>
        <authorList>
            <consortium name="US DOE Joint Genome Institute (JGI-PGF)"/>
            <person name="Copeland A."/>
            <person name="Lucas S."/>
            <person name="Lapidus A."/>
            <person name="Barry K."/>
            <person name="Detter J.C."/>
            <person name="Glavina del Rio T."/>
            <person name="Hammon N."/>
            <person name="Israni S."/>
            <person name="Dalin E."/>
            <person name="Tice H."/>
            <person name="Bruce D."/>
            <person name="Pitluck S."/>
            <person name="Richardson P."/>
        </authorList>
    </citation>
    <scope>NUCLEOTIDE SEQUENCE [LARGE SCALE GENOMIC DNA]</scope>
    <source>
        <strain evidence="2">DSM 684</strain>
    </source>
</reference>
<dbReference type="SUPFAM" id="SSF56281">
    <property type="entry name" value="Metallo-hydrolase/oxidoreductase"/>
    <property type="match status" value="1"/>
</dbReference>
<gene>
    <name evidence="2" type="ORF">Dace_0301</name>
</gene>
<proteinExistence type="predicted"/>
<dbReference type="SMART" id="SM00849">
    <property type="entry name" value="Lactamase_B"/>
    <property type="match status" value="1"/>
</dbReference>
<dbReference type="PANTHER" id="PTHR42663">
    <property type="entry name" value="HYDROLASE C777.06C-RELATED-RELATED"/>
    <property type="match status" value="1"/>
</dbReference>
<organism evidence="2 3">
    <name type="scientific">Desulfuromonas acetoxidans (strain DSM 684 / 11070)</name>
    <dbReference type="NCBI Taxonomy" id="281689"/>
    <lineage>
        <taxon>Bacteria</taxon>
        <taxon>Pseudomonadati</taxon>
        <taxon>Thermodesulfobacteriota</taxon>
        <taxon>Desulfuromonadia</taxon>
        <taxon>Desulfuromonadales</taxon>
        <taxon>Desulfuromonadaceae</taxon>
        <taxon>Desulfuromonas</taxon>
    </lineage>
</organism>
<dbReference type="EMBL" id="AAEW02000029">
    <property type="protein sequence ID" value="EAT14388.1"/>
    <property type="molecule type" value="Genomic_DNA"/>
</dbReference>
<dbReference type="AlphaFoldDB" id="Q1JVX8"/>
<dbReference type="Proteomes" id="UP000005695">
    <property type="component" value="Unassembled WGS sequence"/>
</dbReference>
<dbReference type="CDD" id="cd16279">
    <property type="entry name" value="metallo-hydrolase-like_MBL-fold"/>
    <property type="match status" value="1"/>
</dbReference>
<accession>Q1JVX8</accession>
<evidence type="ECO:0000259" key="1">
    <source>
        <dbReference type="SMART" id="SM00849"/>
    </source>
</evidence>
<feature type="domain" description="Metallo-beta-lactamase" evidence="1">
    <location>
        <begin position="40"/>
        <end position="227"/>
    </location>
</feature>
<protein>
    <submittedName>
        <fullName evidence="2">Beta-lactamase-like</fullName>
    </submittedName>
</protein>